<dbReference type="InterPro" id="IPR012337">
    <property type="entry name" value="RNaseH-like_sf"/>
</dbReference>
<proteinExistence type="inferred from homology"/>
<dbReference type="Gene3D" id="3.30.420.10">
    <property type="entry name" value="Ribonuclease H-like superfamily/Ribonuclease H"/>
    <property type="match status" value="2"/>
</dbReference>
<evidence type="ECO:0000256" key="2">
    <source>
        <dbReference type="ARBA" id="ARBA00008372"/>
    </source>
</evidence>
<comment type="cofactor">
    <cofactor evidence="1">
        <name>a divalent metal cation</name>
        <dbReference type="ChEBI" id="CHEBI:60240"/>
    </cofactor>
</comment>
<dbReference type="InterPro" id="IPR036397">
    <property type="entry name" value="RNaseH_sf"/>
</dbReference>
<feature type="region of interest" description="Disordered" evidence="3">
    <location>
        <begin position="659"/>
        <end position="710"/>
    </location>
</feature>
<dbReference type="Pfam" id="PF04857">
    <property type="entry name" value="CAF1"/>
    <property type="match status" value="1"/>
</dbReference>
<keyword evidence="5" id="KW-1185">Reference proteome</keyword>
<dbReference type="Proteomes" id="UP001187192">
    <property type="component" value="Unassembled WGS sequence"/>
</dbReference>
<dbReference type="PANTHER" id="PTHR15092:SF22">
    <property type="entry name" value="POLY(A)-SPECIFIC RIBONUCLEASE PNLDC1"/>
    <property type="match status" value="1"/>
</dbReference>
<reference evidence="4" key="1">
    <citation type="submission" date="2023-07" db="EMBL/GenBank/DDBJ databases">
        <title>draft genome sequence of fig (Ficus carica).</title>
        <authorList>
            <person name="Takahashi T."/>
            <person name="Nishimura K."/>
        </authorList>
    </citation>
    <scope>NUCLEOTIDE SEQUENCE</scope>
</reference>
<comment type="similarity">
    <text evidence="2">Belongs to the CAF1 family.</text>
</comment>
<dbReference type="SUPFAM" id="SSF53098">
    <property type="entry name" value="Ribonuclease H-like"/>
    <property type="match status" value="1"/>
</dbReference>
<dbReference type="GO" id="GO:0003723">
    <property type="term" value="F:RNA binding"/>
    <property type="evidence" value="ECO:0007669"/>
    <property type="project" value="TreeGrafter"/>
</dbReference>
<evidence type="ECO:0000256" key="3">
    <source>
        <dbReference type="SAM" id="MobiDB-lite"/>
    </source>
</evidence>
<dbReference type="PANTHER" id="PTHR15092">
    <property type="entry name" value="POLY A -SPECIFIC RIBONUCLEASE/TARGET OF EGR1, MEMBER 1"/>
    <property type="match status" value="1"/>
</dbReference>
<evidence type="ECO:0000313" key="4">
    <source>
        <dbReference type="EMBL" id="GMN62342.1"/>
    </source>
</evidence>
<protein>
    <submittedName>
        <fullName evidence="4">Uncharacterized protein</fullName>
    </submittedName>
</protein>
<sequence>MNSHRPTTAVLSRALSRAFSAAADAAASASASLALASAFPQKQVTRSNFVPALAELHRHVRAADFVAVDLEMSGVTSAPWRESCGFDRSDVLYLKVKHSAEKFAVIQFGVCPFRWDSFKQSFVAYPHNFYVFPRQELPTIDSSSYEFIWQTGSIDFLARYQFDFNACIREGISYLSRRQEGEALKRLNSAHEDESSATCYNSKEVRDVPLVAMADILFTERMKNRFIEWRNWLLQPRNGEFQFQGCSNDSKQKFQTLFFRMRPAVNLSGCTSHQLRLIQLVIRKSFKDLTYVHVKGDDGVSQYLVVYTDSNDDCDLLMKEVKNEHRKQAEKKIQAAIGFRHVVDLLSSEQKLIVGHNSFLDIAHVYNKFIGPLPLTAEEFVSSLSKYFPHIIDTKMLLNTHPVLQQRMKKSKTSLSSAFTLLCPHISLSFAALESNVKVEVEVDDLRSSNWNSGAKHDAGYDAFMTGCIFAQACSYIGIDFKLHLPSESLALNEKLKEHINLLYLSWTNADIIDLTNGNKVTESVESYRKKRYSKIVFDNVVLIWGFPSDLKARHIRECISKAFGPTSVTSVYQLDATAVFVQFAKPELVSDFLNLKEALEKSNDPISILNPLTELLKGGNTRAATYETYKEICSAPISKVLFGDQAEVFGTKRRTKLVESSKTATNTQEDENAGTENSVFVDLLTAPRGRKAASNSGGKTEPGLMDNSETIHFMATSRVIIRS</sequence>
<organism evidence="4 5">
    <name type="scientific">Ficus carica</name>
    <name type="common">Common fig</name>
    <dbReference type="NCBI Taxonomy" id="3494"/>
    <lineage>
        <taxon>Eukaryota</taxon>
        <taxon>Viridiplantae</taxon>
        <taxon>Streptophyta</taxon>
        <taxon>Embryophyta</taxon>
        <taxon>Tracheophyta</taxon>
        <taxon>Spermatophyta</taxon>
        <taxon>Magnoliopsida</taxon>
        <taxon>eudicotyledons</taxon>
        <taxon>Gunneridae</taxon>
        <taxon>Pentapetalae</taxon>
        <taxon>rosids</taxon>
        <taxon>fabids</taxon>
        <taxon>Rosales</taxon>
        <taxon>Moraceae</taxon>
        <taxon>Ficeae</taxon>
        <taxon>Ficus</taxon>
    </lineage>
</organism>
<dbReference type="GO" id="GO:0000175">
    <property type="term" value="F:3'-5'-RNA exonuclease activity"/>
    <property type="evidence" value="ECO:0007669"/>
    <property type="project" value="TreeGrafter"/>
</dbReference>
<accession>A0AA88DUQ9</accession>
<feature type="compositionally biased region" description="Polar residues" evidence="3">
    <location>
        <begin position="659"/>
        <end position="668"/>
    </location>
</feature>
<comment type="caution">
    <text evidence="4">The sequence shown here is derived from an EMBL/GenBank/DDBJ whole genome shotgun (WGS) entry which is preliminary data.</text>
</comment>
<evidence type="ECO:0000256" key="1">
    <source>
        <dbReference type="ARBA" id="ARBA00001968"/>
    </source>
</evidence>
<dbReference type="AlphaFoldDB" id="A0AA88DUQ9"/>
<dbReference type="EMBL" id="BTGU01000127">
    <property type="protein sequence ID" value="GMN62342.1"/>
    <property type="molecule type" value="Genomic_DNA"/>
</dbReference>
<name>A0AA88DUQ9_FICCA</name>
<dbReference type="InterPro" id="IPR006941">
    <property type="entry name" value="RNase_CAF1"/>
</dbReference>
<dbReference type="InterPro" id="IPR051181">
    <property type="entry name" value="CAF1_poly(A)_ribonucleases"/>
</dbReference>
<gene>
    <name evidence="4" type="ORF">TIFTF001_031427</name>
</gene>
<evidence type="ECO:0000313" key="5">
    <source>
        <dbReference type="Proteomes" id="UP001187192"/>
    </source>
</evidence>